<name>A0ABW4G0E9_9ACTN</name>
<feature type="domain" description="AB hydrolase-1" evidence="2">
    <location>
        <begin position="80"/>
        <end position="311"/>
    </location>
</feature>
<sequence>MASTHVREPVRKARPSRRRWVRWTLGVMAVALAAVLLIAYVWQPSADGSYRSQYLSRIHSMYVETPVARFHYTKTGSGSPVVLIAGGAQWQYSYRDTIPVLAREHTVYAVDMPSQGYTTVKDDFAYDLPAMSDALGSFLDAVGLRTTSLVGHSWGGAWTLYFAERHPSRVDRLVLLDAPGLAKEPASQTELFALPVVGELAVKLMGRSDFEKSLRTAFADQDRVTGEVVDETWHWMSRSEKRAAFVKLVRSQDFTVTDAALGRVRAETLIVWGEADEWLPASYAAEYGKRLQNATVKIIPGAGHNVHEDNPETVNPLLRTFLTGAPGATSFIQSPASASAGA</sequence>
<gene>
    <name evidence="3" type="ORF">ACFSJ0_03775</name>
</gene>
<evidence type="ECO:0000313" key="3">
    <source>
        <dbReference type="EMBL" id="MFD1536138.1"/>
    </source>
</evidence>
<accession>A0ABW4G0E9</accession>
<dbReference type="PANTHER" id="PTHR46438">
    <property type="entry name" value="ALPHA/BETA-HYDROLASES SUPERFAMILY PROTEIN"/>
    <property type="match status" value="1"/>
</dbReference>
<dbReference type="InterPro" id="IPR000073">
    <property type="entry name" value="AB_hydrolase_1"/>
</dbReference>
<organism evidence="3 4">
    <name type="scientific">Nonomuraea guangzhouensis</name>
    <dbReference type="NCBI Taxonomy" id="1291555"/>
    <lineage>
        <taxon>Bacteria</taxon>
        <taxon>Bacillati</taxon>
        <taxon>Actinomycetota</taxon>
        <taxon>Actinomycetes</taxon>
        <taxon>Streptosporangiales</taxon>
        <taxon>Streptosporangiaceae</taxon>
        <taxon>Nonomuraea</taxon>
    </lineage>
</organism>
<dbReference type="EMBL" id="JBHUCM010000005">
    <property type="protein sequence ID" value="MFD1536138.1"/>
    <property type="molecule type" value="Genomic_DNA"/>
</dbReference>
<proteinExistence type="predicted"/>
<dbReference type="Proteomes" id="UP001597097">
    <property type="component" value="Unassembled WGS sequence"/>
</dbReference>
<evidence type="ECO:0000259" key="2">
    <source>
        <dbReference type="Pfam" id="PF00561"/>
    </source>
</evidence>
<feature type="transmembrane region" description="Helical" evidence="1">
    <location>
        <begin position="20"/>
        <end position="42"/>
    </location>
</feature>
<comment type="caution">
    <text evidence="3">The sequence shown here is derived from an EMBL/GenBank/DDBJ whole genome shotgun (WGS) entry which is preliminary data.</text>
</comment>
<evidence type="ECO:0000313" key="4">
    <source>
        <dbReference type="Proteomes" id="UP001597097"/>
    </source>
</evidence>
<keyword evidence="1" id="KW-0472">Membrane</keyword>
<reference evidence="4" key="1">
    <citation type="journal article" date="2019" name="Int. J. Syst. Evol. Microbiol.">
        <title>The Global Catalogue of Microorganisms (GCM) 10K type strain sequencing project: providing services to taxonomists for standard genome sequencing and annotation.</title>
        <authorList>
            <consortium name="The Broad Institute Genomics Platform"/>
            <consortium name="The Broad Institute Genome Sequencing Center for Infectious Disease"/>
            <person name="Wu L."/>
            <person name="Ma J."/>
        </authorList>
    </citation>
    <scope>NUCLEOTIDE SEQUENCE [LARGE SCALE GENOMIC DNA]</scope>
    <source>
        <strain evidence="4">CGMCC 1.15399</strain>
    </source>
</reference>
<evidence type="ECO:0000256" key="1">
    <source>
        <dbReference type="SAM" id="Phobius"/>
    </source>
</evidence>
<dbReference type="Pfam" id="PF00561">
    <property type="entry name" value="Abhydrolase_1"/>
    <property type="match status" value="1"/>
</dbReference>
<keyword evidence="4" id="KW-1185">Reference proteome</keyword>
<dbReference type="GO" id="GO:0016787">
    <property type="term" value="F:hydrolase activity"/>
    <property type="evidence" value="ECO:0007669"/>
    <property type="project" value="UniProtKB-KW"/>
</dbReference>
<keyword evidence="1" id="KW-1133">Transmembrane helix</keyword>
<dbReference type="PANTHER" id="PTHR46438:SF11">
    <property type="entry name" value="LIPASE-RELATED"/>
    <property type="match status" value="1"/>
</dbReference>
<keyword evidence="3" id="KW-0378">Hydrolase</keyword>
<protein>
    <submittedName>
        <fullName evidence="3">Alpha/beta fold hydrolase</fullName>
    </submittedName>
</protein>
<dbReference type="RefSeq" id="WP_219533792.1">
    <property type="nucleotide sequence ID" value="NZ_JAHKRM010000019.1"/>
</dbReference>
<keyword evidence="1" id="KW-0812">Transmembrane</keyword>